<evidence type="ECO:0000256" key="3">
    <source>
        <dbReference type="ARBA" id="ARBA00013646"/>
    </source>
</evidence>
<comment type="function">
    <text evidence="7">E3 ubiquitin-protein ligase which accepts ubiquitin from specific E2 ubiquitin-conjugating enzymes, and transfers it to substrates, generally promoting their degradation by the proteasome. Independently of its E3 ubiquitin-protein ligase activity, acts as an inhibitor of CPSF3 endonuclease activity by blocking CPSF3 active site.</text>
</comment>
<organism evidence="9 10">
    <name type="scientific">Rhynchophorus ferrugineus</name>
    <name type="common">Red palm weevil</name>
    <name type="synonym">Curculio ferrugineus</name>
    <dbReference type="NCBI Taxonomy" id="354439"/>
    <lineage>
        <taxon>Eukaryota</taxon>
        <taxon>Metazoa</taxon>
        <taxon>Ecdysozoa</taxon>
        <taxon>Arthropoda</taxon>
        <taxon>Hexapoda</taxon>
        <taxon>Insecta</taxon>
        <taxon>Pterygota</taxon>
        <taxon>Neoptera</taxon>
        <taxon>Endopterygota</taxon>
        <taxon>Coleoptera</taxon>
        <taxon>Polyphaga</taxon>
        <taxon>Cucujiformia</taxon>
        <taxon>Curculionidae</taxon>
        <taxon>Dryophthorinae</taxon>
        <taxon>Rhynchophorus</taxon>
    </lineage>
</organism>
<gene>
    <name evidence="9" type="ORF">GWI33_005225</name>
</gene>
<dbReference type="Proteomes" id="UP000625711">
    <property type="component" value="Unassembled WGS sequence"/>
</dbReference>
<dbReference type="PANTHER" id="PTHR31531:SF2">
    <property type="entry name" value="E3 UBIQUITIN-PROTEIN LIGASE E3D"/>
    <property type="match status" value="1"/>
</dbReference>
<evidence type="ECO:0000256" key="8">
    <source>
        <dbReference type="ARBA" id="ARBA00064185"/>
    </source>
</evidence>
<dbReference type="GO" id="GO:0005634">
    <property type="term" value="C:nucleus"/>
    <property type="evidence" value="ECO:0007669"/>
    <property type="project" value="TreeGrafter"/>
</dbReference>
<name>A0A834MG82_RHYFE</name>
<dbReference type="Pfam" id="PF09814">
    <property type="entry name" value="HECT_2"/>
    <property type="match status" value="1"/>
</dbReference>
<sequence length="257" mass="30166">MCISKTLFEKDIGYIVECKNCHKILSSDEEIIFQRVLPLPSDWSDINDWFCHGHTVGSLTVEPNRLDLLYSQCLVYVNKGVVPNIITKNDVALCKFCFSWIGLIHKQNTVKLWLNTTSFIRESHRIETEPLSDVLGSIRAIFQTSLNNSIQLILRTKPDEQYNYLLLWILEKELPVTFYTPGEIRVRHVAKVLFKYINDGDDLVLDQWRSNVNIDQLDISKNMMLQLLEHLRKYNKLFSEKFSKTNDFFVSYLFLYD</sequence>
<dbReference type="EMBL" id="JAACXV010000262">
    <property type="protein sequence ID" value="KAF7281041.1"/>
    <property type="molecule type" value="Genomic_DNA"/>
</dbReference>
<evidence type="ECO:0000256" key="7">
    <source>
        <dbReference type="ARBA" id="ARBA00053831"/>
    </source>
</evidence>
<evidence type="ECO:0000256" key="4">
    <source>
        <dbReference type="ARBA" id="ARBA00029737"/>
    </source>
</evidence>
<comment type="subunit">
    <text evidence="8">Interacts with UBE2C/UbcH10 (E2 ubiquitin-conjugating enzyme). In vitro, interacts with cyclin-B.</text>
</comment>
<reference evidence="9" key="1">
    <citation type="submission" date="2020-08" db="EMBL/GenBank/DDBJ databases">
        <title>Genome sequencing and assembly of the red palm weevil Rhynchophorus ferrugineus.</title>
        <authorList>
            <person name="Dias G.B."/>
            <person name="Bergman C.M."/>
            <person name="Manee M."/>
        </authorList>
    </citation>
    <scope>NUCLEOTIDE SEQUENCE</scope>
    <source>
        <strain evidence="9">AA-2017</strain>
        <tissue evidence="9">Whole larva</tissue>
    </source>
</reference>
<dbReference type="GO" id="GO:0043161">
    <property type="term" value="P:proteasome-mediated ubiquitin-dependent protein catabolic process"/>
    <property type="evidence" value="ECO:0007669"/>
    <property type="project" value="TreeGrafter"/>
</dbReference>
<dbReference type="GO" id="GO:0000209">
    <property type="term" value="P:protein polyubiquitination"/>
    <property type="evidence" value="ECO:0007669"/>
    <property type="project" value="TreeGrafter"/>
</dbReference>
<dbReference type="GO" id="GO:0006513">
    <property type="term" value="P:protein monoubiquitination"/>
    <property type="evidence" value="ECO:0007669"/>
    <property type="project" value="TreeGrafter"/>
</dbReference>
<dbReference type="PANTHER" id="PTHR31531">
    <property type="entry name" value="E3 UBIQUITIN-PROTEIN LIGASE E3D FAMILY MEMBER"/>
    <property type="match status" value="1"/>
</dbReference>
<evidence type="ECO:0000256" key="1">
    <source>
        <dbReference type="ARBA" id="ARBA00000885"/>
    </source>
</evidence>
<dbReference type="GO" id="GO:0051865">
    <property type="term" value="P:protein autoubiquitination"/>
    <property type="evidence" value="ECO:0007669"/>
    <property type="project" value="TreeGrafter"/>
</dbReference>
<dbReference type="GO" id="GO:0030332">
    <property type="term" value="F:cyclin binding"/>
    <property type="evidence" value="ECO:0007669"/>
    <property type="project" value="TreeGrafter"/>
</dbReference>
<proteinExistence type="predicted"/>
<evidence type="ECO:0000313" key="9">
    <source>
        <dbReference type="EMBL" id="KAF7281041.1"/>
    </source>
</evidence>
<dbReference type="AlphaFoldDB" id="A0A834MG82"/>
<dbReference type="OrthoDB" id="10264956at2759"/>
<dbReference type="GO" id="GO:0061630">
    <property type="term" value="F:ubiquitin protein ligase activity"/>
    <property type="evidence" value="ECO:0007669"/>
    <property type="project" value="UniProtKB-EC"/>
</dbReference>
<dbReference type="InterPro" id="IPR019193">
    <property type="entry name" value="UBQ-conj_enz_E2-bd_prot"/>
</dbReference>
<comment type="catalytic activity">
    <reaction evidence="1">
        <text>S-ubiquitinyl-[E2 ubiquitin-conjugating enzyme]-L-cysteine + [acceptor protein]-L-lysine = [E2 ubiquitin-conjugating enzyme]-L-cysteine + N(6)-ubiquitinyl-[acceptor protein]-L-lysine.</text>
        <dbReference type="EC" id="2.3.2.26"/>
    </reaction>
</comment>
<accession>A0A834MG82</accession>
<comment type="caution">
    <text evidence="9">The sequence shown here is derived from an EMBL/GenBank/DDBJ whole genome shotgun (WGS) entry which is preliminary data.</text>
</comment>
<keyword evidence="10" id="KW-1185">Reference proteome</keyword>
<dbReference type="EC" id="2.3.2.26" evidence="2"/>
<dbReference type="GO" id="GO:0000151">
    <property type="term" value="C:ubiquitin ligase complex"/>
    <property type="evidence" value="ECO:0007669"/>
    <property type="project" value="TreeGrafter"/>
</dbReference>
<protein>
    <recommendedName>
        <fullName evidence="3">E3 ubiquitin-protein ligase E3D</fullName>
        <ecNumber evidence="2">2.3.2.26</ecNumber>
    </recommendedName>
    <alternativeName>
        <fullName evidence="6">HECT-type E3 ubiquitin transferase E3D</fullName>
    </alternativeName>
    <alternativeName>
        <fullName evidence="5">UbcH10-binding protein with a HECT-like domain</fullName>
    </alternativeName>
    <alternativeName>
        <fullName evidence="4">Ubiquitin-conjugating enzyme E2C-binding protein</fullName>
    </alternativeName>
</protein>
<evidence type="ECO:0000313" key="10">
    <source>
        <dbReference type="Proteomes" id="UP000625711"/>
    </source>
</evidence>
<evidence type="ECO:0000256" key="2">
    <source>
        <dbReference type="ARBA" id="ARBA00012485"/>
    </source>
</evidence>
<dbReference type="GO" id="GO:0031624">
    <property type="term" value="F:ubiquitin conjugating enzyme binding"/>
    <property type="evidence" value="ECO:0007669"/>
    <property type="project" value="TreeGrafter"/>
</dbReference>
<evidence type="ECO:0000256" key="5">
    <source>
        <dbReference type="ARBA" id="ARBA00032234"/>
    </source>
</evidence>
<evidence type="ECO:0000256" key="6">
    <source>
        <dbReference type="ARBA" id="ARBA00032298"/>
    </source>
</evidence>
<dbReference type="GO" id="GO:0005829">
    <property type="term" value="C:cytosol"/>
    <property type="evidence" value="ECO:0007669"/>
    <property type="project" value="TreeGrafter"/>
</dbReference>